<keyword evidence="2" id="KW-1185">Reference proteome</keyword>
<dbReference type="OrthoDB" id="76567at2759"/>
<dbReference type="EMBL" id="KV878361">
    <property type="protein sequence ID" value="OJJ42354.1"/>
    <property type="molecule type" value="Genomic_DNA"/>
</dbReference>
<sequence length="280" mass="31688">MASHFGVSETTSEYPYQGMESLIYILESKMEPRKDDMAGTSTSFVIFSGVDEQTFKQYFSKALTRLPHHSLQCYLHTDKLLLLQMITAAHETAHTWLHSQTFTMFEEMGVTQQIRLLSRASVQSGNRTKEPDQSYVPKVLPAGRADHWPSVVIETGYSESKTHLVNSAQWWVEASDGDVKSAITISIEKRSRTITLTHWQPISRPTRAKPDRVVAEPWETVISQKDNLSPINISNGTLSVPFASFLLRAATPDSAERDFGWTSAQLEHLASEVWERYPKI</sequence>
<protein>
    <submittedName>
        <fullName evidence="1">Uncharacterized protein</fullName>
    </submittedName>
</protein>
<evidence type="ECO:0000313" key="1">
    <source>
        <dbReference type="EMBL" id="OJJ42354.1"/>
    </source>
</evidence>
<evidence type="ECO:0000313" key="2">
    <source>
        <dbReference type="Proteomes" id="UP000184188"/>
    </source>
</evidence>
<dbReference type="Proteomes" id="UP000184188">
    <property type="component" value="Unassembled WGS sequence"/>
</dbReference>
<organism evidence="1 2">
    <name type="scientific">Penicilliopsis zonata CBS 506.65</name>
    <dbReference type="NCBI Taxonomy" id="1073090"/>
    <lineage>
        <taxon>Eukaryota</taxon>
        <taxon>Fungi</taxon>
        <taxon>Dikarya</taxon>
        <taxon>Ascomycota</taxon>
        <taxon>Pezizomycotina</taxon>
        <taxon>Eurotiomycetes</taxon>
        <taxon>Eurotiomycetidae</taxon>
        <taxon>Eurotiales</taxon>
        <taxon>Aspergillaceae</taxon>
        <taxon>Penicilliopsis</taxon>
    </lineage>
</organism>
<proteinExistence type="predicted"/>
<dbReference type="VEuPathDB" id="FungiDB:ASPZODRAFT_77076"/>
<dbReference type="GeneID" id="34616616"/>
<dbReference type="RefSeq" id="XP_022576864.1">
    <property type="nucleotide sequence ID" value="XM_022730152.1"/>
</dbReference>
<dbReference type="AlphaFoldDB" id="A0A1L9S5B5"/>
<reference evidence="2" key="1">
    <citation type="journal article" date="2017" name="Genome Biol.">
        <title>Comparative genomics reveals high biological diversity and specific adaptations in the industrially and medically important fungal genus Aspergillus.</title>
        <authorList>
            <person name="de Vries R.P."/>
            <person name="Riley R."/>
            <person name="Wiebenga A."/>
            <person name="Aguilar-Osorio G."/>
            <person name="Amillis S."/>
            <person name="Uchima C.A."/>
            <person name="Anderluh G."/>
            <person name="Asadollahi M."/>
            <person name="Askin M."/>
            <person name="Barry K."/>
            <person name="Battaglia E."/>
            <person name="Bayram O."/>
            <person name="Benocci T."/>
            <person name="Braus-Stromeyer S.A."/>
            <person name="Caldana C."/>
            <person name="Canovas D."/>
            <person name="Cerqueira G.C."/>
            <person name="Chen F."/>
            <person name="Chen W."/>
            <person name="Choi C."/>
            <person name="Clum A."/>
            <person name="Dos Santos R.A."/>
            <person name="Damasio A.R."/>
            <person name="Diallinas G."/>
            <person name="Emri T."/>
            <person name="Fekete E."/>
            <person name="Flipphi M."/>
            <person name="Freyberg S."/>
            <person name="Gallo A."/>
            <person name="Gournas C."/>
            <person name="Habgood R."/>
            <person name="Hainaut M."/>
            <person name="Harispe M.L."/>
            <person name="Henrissat B."/>
            <person name="Hilden K.S."/>
            <person name="Hope R."/>
            <person name="Hossain A."/>
            <person name="Karabika E."/>
            <person name="Karaffa L."/>
            <person name="Karanyi Z."/>
            <person name="Krasevec N."/>
            <person name="Kuo A."/>
            <person name="Kusch H."/>
            <person name="LaButti K."/>
            <person name="Lagendijk E.L."/>
            <person name="Lapidus A."/>
            <person name="Levasseur A."/>
            <person name="Lindquist E."/>
            <person name="Lipzen A."/>
            <person name="Logrieco A.F."/>
            <person name="MacCabe A."/>
            <person name="Maekelae M.R."/>
            <person name="Malavazi I."/>
            <person name="Melin P."/>
            <person name="Meyer V."/>
            <person name="Mielnichuk N."/>
            <person name="Miskei M."/>
            <person name="Molnar A.P."/>
            <person name="Mule G."/>
            <person name="Ngan C.Y."/>
            <person name="Orejas M."/>
            <person name="Orosz E."/>
            <person name="Ouedraogo J.P."/>
            <person name="Overkamp K.M."/>
            <person name="Park H.-S."/>
            <person name="Perrone G."/>
            <person name="Piumi F."/>
            <person name="Punt P.J."/>
            <person name="Ram A.F."/>
            <person name="Ramon A."/>
            <person name="Rauscher S."/>
            <person name="Record E."/>
            <person name="Riano-Pachon D.M."/>
            <person name="Robert V."/>
            <person name="Roehrig J."/>
            <person name="Ruller R."/>
            <person name="Salamov A."/>
            <person name="Salih N.S."/>
            <person name="Samson R.A."/>
            <person name="Sandor E."/>
            <person name="Sanguinetti M."/>
            <person name="Schuetze T."/>
            <person name="Sepcic K."/>
            <person name="Shelest E."/>
            <person name="Sherlock G."/>
            <person name="Sophianopoulou V."/>
            <person name="Squina F.M."/>
            <person name="Sun H."/>
            <person name="Susca A."/>
            <person name="Todd R.B."/>
            <person name="Tsang A."/>
            <person name="Unkles S.E."/>
            <person name="van de Wiele N."/>
            <person name="van Rossen-Uffink D."/>
            <person name="Oliveira J.V."/>
            <person name="Vesth T.C."/>
            <person name="Visser J."/>
            <person name="Yu J.-H."/>
            <person name="Zhou M."/>
            <person name="Andersen M.R."/>
            <person name="Archer D.B."/>
            <person name="Baker S.E."/>
            <person name="Benoit I."/>
            <person name="Brakhage A.A."/>
            <person name="Braus G.H."/>
            <person name="Fischer R."/>
            <person name="Frisvad J.C."/>
            <person name="Goldman G.H."/>
            <person name="Houbraken J."/>
            <person name="Oakley B."/>
            <person name="Pocsi I."/>
            <person name="Scazzocchio C."/>
            <person name="Seiboth B."/>
            <person name="vanKuyk P.A."/>
            <person name="Wortman J."/>
            <person name="Dyer P.S."/>
            <person name="Grigoriev I.V."/>
        </authorList>
    </citation>
    <scope>NUCLEOTIDE SEQUENCE [LARGE SCALE GENOMIC DNA]</scope>
    <source>
        <strain evidence="2">CBS 506.65</strain>
    </source>
</reference>
<gene>
    <name evidence="1" type="ORF">ASPZODRAFT_77076</name>
</gene>
<name>A0A1L9S5B5_9EURO</name>
<accession>A0A1L9S5B5</accession>